<dbReference type="SUPFAM" id="SSF56519">
    <property type="entry name" value="Penicillin binding protein dimerisation domain"/>
    <property type="match status" value="1"/>
</dbReference>
<evidence type="ECO:0000256" key="7">
    <source>
        <dbReference type="ARBA" id="ARBA00022984"/>
    </source>
</evidence>
<dbReference type="KEGG" id="rch:RUM_06110"/>
<dbReference type="RefSeq" id="WP_015557735.1">
    <property type="nucleotide sequence ID" value="NC_021039.1"/>
</dbReference>
<dbReference type="GO" id="GO:0008360">
    <property type="term" value="P:regulation of cell shape"/>
    <property type="evidence" value="ECO:0007669"/>
    <property type="project" value="UniProtKB-KW"/>
</dbReference>
<dbReference type="GO" id="GO:0009252">
    <property type="term" value="P:peptidoglycan biosynthetic process"/>
    <property type="evidence" value="ECO:0007669"/>
    <property type="project" value="UniProtKB-KW"/>
</dbReference>
<dbReference type="PANTHER" id="PTHR30627">
    <property type="entry name" value="PEPTIDOGLYCAN D,D-TRANSPEPTIDASE"/>
    <property type="match status" value="1"/>
</dbReference>
<keyword evidence="10" id="KW-0961">Cell wall biogenesis/degradation</keyword>
<dbReference type="GO" id="GO:0008658">
    <property type="term" value="F:penicillin binding"/>
    <property type="evidence" value="ECO:0007669"/>
    <property type="project" value="InterPro"/>
</dbReference>
<evidence type="ECO:0000256" key="2">
    <source>
        <dbReference type="ARBA" id="ARBA00004236"/>
    </source>
</evidence>
<keyword evidence="15" id="KW-1185">Reference proteome</keyword>
<keyword evidence="5 11" id="KW-0812">Transmembrane</keyword>
<keyword evidence="4" id="KW-1003">Cell membrane</keyword>
<name>D4LB33_RUMC1</name>
<keyword evidence="14" id="KW-0131">Cell cycle</keyword>
<feature type="domain" description="Penicillin-binding protein dimerisation" evidence="13">
    <location>
        <begin position="57"/>
        <end position="293"/>
    </location>
</feature>
<comment type="similarity">
    <text evidence="3">Belongs to the transpeptidase family.</text>
</comment>
<dbReference type="InterPro" id="IPR012338">
    <property type="entry name" value="Beta-lactam/transpept-like"/>
</dbReference>
<organism evidence="14 15">
    <name type="scientific">Ruminococcus champanellensis (strain DSM 18848 / JCM 17042 / KCTC 15320 / 18P13)</name>
    <dbReference type="NCBI Taxonomy" id="213810"/>
    <lineage>
        <taxon>Bacteria</taxon>
        <taxon>Bacillati</taxon>
        <taxon>Bacillota</taxon>
        <taxon>Clostridia</taxon>
        <taxon>Eubacteriales</taxon>
        <taxon>Oscillospiraceae</taxon>
        <taxon>Ruminococcus</taxon>
    </lineage>
</organism>
<reference evidence="14" key="2">
    <citation type="submission" date="2010-03" db="EMBL/GenBank/DDBJ databases">
        <authorList>
            <person name="Pajon A."/>
        </authorList>
    </citation>
    <scope>NUCLEOTIDE SEQUENCE</scope>
    <source>
        <strain evidence="14">Type strain: 18P13</strain>
    </source>
</reference>
<evidence type="ECO:0000256" key="3">
    <source>
        <dbReference type="ARBA" id="ARBA00007171"/>
    </source>
</evidence>
<evidence type="ECO:0000313" key="14">
    <source>
        <dbReference type="EMBL" id="CBL16828.1"/>
    </source>
</evidence>
<evidence type="ECO:0000259" key="12">
    <source>
        <dbReference type="Pfam" id="PF00905"/>
    </source>
</evidence>
<keyword evidence="6" id="KW-0133">Cell shape</keyword>
<protein>
    <submittedName>
        <fullName evidence="14">Cell division protein FtsI/penicillin-binding protein 2</fullName>
    </submittedName>
</protein>
<feature type="domain" description="Penicillin-binding protein transpeptidase" evidence="12">
    <location>
        <begin position="346"/>
        <end position="648"/>
    </location>
</feature>
<dbReference type="Gene3D" id="3.40.710.10">
    <property type="entry name" value="DD-peptidase/beta-lactamase superfamily"/>
    <property type="match status" value="1"/>
</dbReference>
<dbReference type="InterPro" id="IPR036138">
    <property type="entry name" value="PBP_dimer_sf"/>
</dbReference>
<comment type="subcellular location">
    <subcellularLocation>
        <location evidence="2">Cell membrane</location>
    </subcellularLocation>
    <subcellularLocation>
        <location evidence="1">Membrane</location>
        <topology evidence="1">Single-pass membrane protein</topology>
    </subcellularLocation>
</comment>
<dbReference type="GO" id="GO:0005886">
    <property type="term" value="C:plasma membrane"/>
    <property type="evidence" value="ECO:0007669"/>
    <property type="project" value="UniProtKB-SubCell"/>
</dbReference>
<reference evidence="14" key="1">
    <citation type="submission" date="2010-03" db="EMBL/GenBank/DDBJ databases">
        <title>The genome sequence of Ruminococcus sp. 18P13.</title>
        <authorList>
            <consortium name="metaHIT consortium -- http://www.metahit.eu/"/>
            <person name="Pajon A."/>
            <person name="Turner K."/>
            <person name="Parkhill J."/>
            <person name="Bernalier A."/>
        </authorList>
    </citation>
    <scope>NUCLEOTIDE SEQUENCE [LARGE SCALE GENOMIC DNA]</scope>
    <source>
        <strain evidence="14">Type strain: 18P13</strain>
    </source>
</reference>
<evidence type="ECO:0000259" key="13">
    <source>
        <dbReference type="Pfam" id="PF03717"/>
    </source>
</evidence>
<accession>D4LB33</accession>
<dbReference type="GO" id="GO:0051301">
    <property type="term" value="P:cell division"/>
    <property type="evidence" value="ECO:0007669"/>
    <property type="project" value="UniProtKB-KW"/>
</dbReference>
<evidence type="ECO:0000313" key="15">
    <source>
        <dbReference type="Proteomes" id="UP000007054"/>
    </source>
</evidence>
<dbReference type="OrthoDB" id="9757901at2"/>
<evidence type="ECO:0000256" key="11">
    <source>
        <dbReference type="SAM" id="Phobius"/>
    </source>
</evidence>
<dbReference type="GeneID" id="83155420"/>
<dbReference type="EMBL" id="FP929052">
    <property type="protein sequence ID" value="CBL16828.1"/>
    <property type="molecule type" value="Genomic_DNA"/>
</dbReference>
<keyword evidence="7" id="KW-0573">Peptidoglycan synthesis</keyword>
<dbReference type="STRING" id="213810.RUM_06110"/>
<dbReference type="GO" id="GO:0071972">
    <property type="term" value="F:peptidoglycan L,D-transpeptidase activity"/>
    <property type="evidence" value="ECO:0007669"/>
    <property type="project" value="TreeGrafter"/>
</dbReference>
<evidence type="ECO:0000256" key="8">
    <source>
        <dbReference type="ARBA" id="ARBA00022989"/>
    </source>
</evidence>
<dbReference type="InterPro" id="IPR001460">
    <property type="entry name" value="PCN-bd_Tpept"/>
</dbReference>
<evidence type="ECO:0000256" key="4">
    <source>
        <dbReference type="ARBA" id="ARBA00022475"/>
    </source>
</evidence>
<dbReference type="GO" id="GO:0071555">
    <property type="term" value="P:cell wall organization"/>
    <property type="evidence" value="ECO:0007669"/>
    <property type="project" value="UniProtKB-KW"/>
</dbReference>
<dbReference type="InterPro" id="IPR005311">
    <property type="entry name" value="PBP_dimer"/>
</dbReference>
<keyword evidence="14" id="KW-0132">Cell division</keyword>
<gene>
    <name evidence="14" type="ordered locus">RUM_06110</name>
</gene>
<feature type="transmembrane region" description="Helical" evidence="11">
    <location>
        <begin position="12"/>
        <end position="33"/>
    </location>
</feature>
<keyword evidence="8 11" id="KW-1133">Transmembrane helix</keyword>
<evidence type="ECO:0000256" key="1">
    <source>
        <dbReference type="ARBA" id="ARBA00004167"/>
    </source>
</evidence>
<dbReference type="Proteomes" id="UP000007054">
    <property type="component" value="Chromosome"/>
</dbReference>
<dbReference type="Pfam" id="PF03717">
    <property type="entry name" value="PBP_dimer"/>
    <property type="match status" value="1"/>
</dbReference>
<dbReference type="SUPFAM" id="SSF56601">
    <property type="entry name" value="beta-lactamase/transpeptidase-like"/>
    <property type="match status" value="1"/>
</dbReference>
<keyword evidence="9 11" id="KW-0472">Membrane</keyword>
<evidence type="ECO:0000256" key="9">
    <source>
        <dbReference type="ARBA" id="ARBA00023136"/>
    </source>
</evidence>
<dbReference type="BioCyc" id="RCHA213810:RUM_RS02945-MONOMER"/>
<dbReference type="AlphaFoldDB" id="D4LB33"/>
<dbReference type="Gene3D" id="3.90.1310.10">
    <property type="entry name" value="Penicillin-binding protein 2a (Domain 2)"/>
    <property type="match status" value="1"/>
</dbReference>
<dbReference type="PATRIC" id="fig|213810.4.peg.517"/>
<dbReference type="InterPro" id="IPR050515">
    <property type="entry name" value="Beta-lactam/transpept"/>
</dbReference>
<evidence type="ECO:0000256" key="5">
    <source>
        <dbReference type="ARBA" id="ARBA00022692"/>
    </source>
</evidence>
<dbReference type="PANTHER" id="PTHR30627:SF2">
    <property type="entry name" value="PEPTIDOGLYCAN D,D-TRANSPEPTIDASE MRDA"/>
    <property type="match status" value="1"/>
</dbReference>
<dbReference type="Pfam" id="PF00905">
    <property type="entry name" value="Transpeptidase"/>
    <property type="match status" value="1"/>
</dbReference>
<evidence type="ECO:0000256" key="6">
    <source>
        <dbReference type="ARBA" id="ARBA00022960"/>
    </source>
</evidence>
<dbReference type="Gene3D" id="1.10.10.1230">
    <property type="entry name" value="Penicillin-binding protein, N-terminal non-catalytic domain, head sub-domain"/>
    <property type="match status" value="1"/>
</dbReference>
<evidence type="ECO:0000256" key="10">
    <source>
        <dbReference type="ARBA" id="ARBA00023316"/>
    </source>
</evidence>
<sequence>MKETLALLGDRLRAAILVLLVVISVILGGLRLMKIQVVNGTAYLEKAQSTAVYAQPVSAARGEIVDSDGNTIVGNKIGYNIIVEKAYFPADNGAGNAVLLEVANLLKERELDWNDTMPITMVEPFSFLSDSEEQVAKLRTTLNLNTYATAQNCMDKLIGDYDIADTYSPREQRIIAGIRYEMLLRSFAVNNHYTFAEDIPAELVTLIKERRLQLPGFDVIEEAIRTVKQGDILPHEIGTVGPIYSKEEFEQLKENGHSYLLSDTVGKSGLELALEKELRGTDGVKEITYVNGKVASSQITQEAVGGNRVQLTVDSEFQRGLQGVLEDMMQYLRDLNDPAYDEVSAGALVVLDVKSNAVLGMATAPTYNLEDLMNDYQSVLNGENTPLVNRATDGLYRPGSTFKTITATAGLNTGIINAGSTYFCTRNYKYLDSTVHCTGYHSAINVTRAIQVSCNIFFYELAQRLGIDTISEYATYYGLGQSLGLESGDAAGRLANPQTFEKLEMPWYAGYVLQAAIGQSEVQVTPLQMAVAASTIANEGVRYRPHLVDGVYNNAGTKLISKTEPVIAEKINVQYDSVYPLIRQGMILAAQSTMPKEYSLTHLGFQTAIKTGTPQSPRGTDSFVIGFAPAEDPEIAFAGVIEGGNYAKYMVRKVLELYADCYPDTKIGEHLTGE</sequence>
<proteinExistence type="inferred from homology"/>
<dbReference type="HOGENOM" id="CLU_009289_1_1_9"/>